<organism evidence="1 2">
    <name type="scientific">Ktedonobacter robiniae</name>
    <dbReference type="NCBI Taxonomy" id="2778365"/>
    <lineage>
        <taxon>Bacteria</taxon>
        <taxon>Bacillati</taxon>
        <taxon>Chloroflexota</taxon>
        <taxon>Ktedonobacteria</taxon>
        <taxon>Ktedonobacterales</taxon>
        <taxon>Ktedonobacteraceae</taxon>
        <taxon>Ktedonobacter</taxon>
    </lineage>
</organism>
<keyword evidence="2" id="KW-1185">Reference proteome</keyword>
<sequence>MTPEDFAAMIAKAVTDARTPVAASQPAPEPVQKAAPSVSLEDVQNLLISSFGEFSKAIDAKIEKATTFSREGVGRTGTVAPEDSRDADPVKHLLKKASDPAALDDTDKALISALTNRALTEGMLYE</sequence>
<evidence type="ECO:0000313" key="2">
    <source>
        <dbReference type="Proteomes" id="UP000654345"/>
    </source>
</evidence>
<evidence type="ECO:0000313" key="1">
    <source>
        <dbReference type="EMBL" id="GHO55521.1"/>
    </source>
</evidence>
<gene>
    <name evidence="1" type="ORF">KSB_39960</name>
</gene>
<reference evidence="1 2" key="1">
    <citation type="journal article" date="2021" name="Int. J. Syst. Evol. Microbiol.">
        <title>Reticulibacter mediterranei gen. nov., sp. nov., within the new family Reticulibacteraceae fam. nov., and Ktedonospora formicarum gen. nov., sp. nov., Ktedonobacter robiniae sp. nov., Dictyobacter formicarum sp. nov. and Dictyobacter arantiisoli sp. nov., belonging to the class Ktedonobacteria.</title>
        <authorList>
            <person name="Yabe S."/>
            <person name="Zheng Y."/>
            <person name="Wang C.M."/>
            <person name="Sakai Y."/>
            <person name="Abe K."/>
            <person name="Yokota A."/>
            <person name="Donadio S."/>
            <person name="Cavaletti L."/>
            <person name="Monciardini P."/>
        </authorList>
    </citation>
    <scope>NUCLEOTIDE SEQUENCE [LARGE SCALE GENOMIC DNA]</scope>
    <source>
        <strain evidence="1 2">SOSP1-30</strain>
    </source>
</reference>
<dbReference type="EMBL" id="BNJG01000001">
    <property type="protein sequence ID" value="GHO55521.1"/>
    <property type="molecule type" value="Genomic_DNA"/>
</dbReference>
<name>A0ABQ3URX1_9CHLR</name>
<dbReference type="Proteomes" id="UP000654345">
    <property type="component" value="Unassembled WGS sequence"/>
</dbReference>
<accession>A0ABQ3URX1</accession>
<protein>
    <submittedName>
        <fullName evidence="1">Uncharacterized protein</fullName>
    </submittedName>
</protein>
<proteinExistence type="predicted"/>
<dbReference type="RefSeq" id="WP_201372098.1">
    <property type="nucleotide sequence ID" value="NZ_BNJG01000001.1"/>
</dbReference>
<comment type="caution">
    <text evidence="1">The sequence shown here is derived from an EMBL/GenBank/DDBJ whole genome shotgun (WGS) entry which is preliminary data.</text>
</comment>